<dbReference type="GO" id="GO:0019433">
    <property type="term" value="P:triglyceride catabolic process"/>
    <property type="evidence" value="ECO:0007669"/>
    <property type="project" value="TreeGrafter"/>
</dbReference>
<dbReference type="SUPFAM" id="SSF52266">
    <property type="entry name" value="SGNH hydrolase"/>
    <property type="match status" value="1"/>
</dbReference>
<dbReference type="InterPro" id="IPR036514">
    <property type="entry name" value="SGNH_hydro_sf"/>
</dbReference>
<dbReference type="Proteomes" id="UP000569914">
    <property type="component" value="Unassembled WGS sequence"/>
</dbReference>
<name>A0A7Y9I2S7_9ACTN</name>
<reference evidence="4 5" key="1">
    <citation type="submission" date="2020-07" db="EMBL/GenBank/DDBJ databases">
        <title>Sequencing the genomes of 1000 actinobacteria strains.</title>
        <authorList>
            <person name="Klenk H.-P."/>
        </authorList>
    </citation>
    <scope>NUCLEOTIDE SEQUENCE [LARGE SCALE GENOMIC DNA]</scope>
    <source>
        <strain evidence="4 5">DSM 22083</strain>
    </source>
</reference>
<gene>
    <name evidence="4" type="ORF">BKA15_000457</name>
</gene>
<dbReference type="EMBL" id="JACCBU010000001">
    <property type="protein sequence ID" value="NYE69128.1"/>
    <property type="molecule type" value="Genomic_DNA"/>
</dbReference>
<dbReference type="PANTHER" id="PTHR37981:SF1">
    <property type="entry name" value="SGNH HYDROLASE-TYPE ESTERASE DOMAIN-CONTAINING PROTEIN"/>
    <property type="match status" value="1"/>
</dbReference>
<dbReference type="CDD" id="cd01823">
    <property type="entry name" value="SEST_like"/>
    <property type="match status" value="1"/>
</dbReference>
<dbReference type="PANTHER" id="PTHR37981">
    <property type="entry name" value="LIPASE 2"/>
    <property type="match status" value="1"/>
</dbReference>
<feature type="active site" evidence="1">
    <location>
        <position position="226"/>
    </location>
</feature>
<feature type="active site" description="Nucleophile" evidence="1">
    <location>
        <position position="12"/>
    </location>
</feature>
<evidence type="ECO:0000313" key="5">
    <source>
        <dbReference type="Proteomes" id="UP000569914"/>
    </source>
</evidence>
<evidence type="ECO:0000256" key="2">
    <source>
        <dbReference type="PIRSR" id="PIRSR637460-2"/>
    </source>
</evidence>
<comment type="caution">
    <text evidence="4">The sequence shown here is derived from an EMBL/GenBank/DDBJ whole genome shotgun (WGS) entry which is preliminary data.</text>
</comment>
<evidence type="ECO:0000259" key="3">
    <source>
        <dbReference type="Pfam" id="PF13472"/>
    </source>
</evidence>
<dbReference type="RefSeq" id="WP_179747897.1">
    <property type="nucleotide sequence ID" value="NZ_JACCBU010000001.1"/>
</dbReference>
<proteinExistence type="predicted"/>
<dbReference type="InterPro" id="IPR037460">
    <property type="entry name" value="SEST-like"/>
</dbReference>
<keyword evidence="2" id="KW-1015">Disulfide bond</keyword>
<evidence type="ECO:0000256" key="1">
    <source>
        <dbReference type="PIRSR" id="PIRSR637460-1"/>
    </source>
</evidence>
<feature type="disulfide bond" evidence="2">
    <location>
        <begin position="158"/>
        <end position="207"/>
    </location>
</feature>
<evidence type="ECO:0000313" key="4">
    <source>
        <dbReference type="EMBL" id="NYE69128.1"/>
    </source>
</evidence>
<protein>
    <submittedName>
        <fullName evidence="4">Lysophospholipase L1-like esterase</fullName>
    </submittedName>
</protein>
<organism evidence="4 5">
    <name type="scientific">Microlunatus parietis</name>
    <dbReference type="NCBI Taxonomy" id="682979"/>
    <lineage>
        <taxon>Bacteria</taxon>
        <taxon>Bacillati</taxon>
        <taxon>Actinomycetota</taxon>
        <taxon>Actinomycetes</taxon>
        <taxon>Propionibacteriales</taxon>
        <taxon>Propionibacteriaceae</taxon>
        <taxon>Microlunatus</taxon>
    </lineage>
</organism>
<keyword evidence="5" id="KW-1185">Reference proteome</keyword>
<sequence length="318" mass="33691">MASDVLIILGDSYSSGVGAGDYIEDGTDCLRSRNCYGAVIGRERAADVLIAACEGALTSDIEGQLANAQAGLPAGAEPAAVALTIGGNDAGFARVLTEAARPWWWGDSAEVIEEALRFITDELPVRLAAALTLIESRLGRSIDRVLAGYPHLFAGTDCHLATFFTSDEMYALNDAADNLAERQAEVAAAVGWTFVDVRLPFVGHATCTEDPWIHNVVLFDQTESFHPTASGQLAYAGAVAPSLPNLGPSPAASRVTCVPGVASDPYRGRVRVPDLDSDDARTAARRHDIPDAVRQRLLAGQRAGARNRHLVGLDSRRA</sequence>
<dbReference type="GO" id="GO:0004806">
    <property type="term" value="F:triacylglycerol lipase activity"/>
    <property type="evidence" value="ECO:0007669"/>
    <property type="project" value="TreeGrafter"/>
</dbReference>
<dbReference type="InterPro" id="IPR013830">
    <property type="entry name" value="SGNH_hydro"/>
</dbReference>
<dbReference type="Pfam" id="PF13472">
    <property type="entry name" value="Lipase_GDSL_2"/>
    <property type="match status" value="1"/>
</dbReference>
<feature type="domain" description="SGNH hydrolase-type esterase" evidence="3">
    <location>
        <begin position="8"/>
        <end position="232"/>
    </location>
</feature>
<feature type="disulfide bond" evidence="2">
    <location>
        <begin position="29"/>
        <end position="53"/>
    </location>
</feature>
<dbReference type="AlphaFoldDB" id="A0A7Y9I2S7"/>
<accession>A0A7Y9I2S7</accession>
<dbReference type="Gene3D" id="3.40.50.1110">
    <property type="entry name" value="SGNH hydrolase"/>
    <property type="match status" value="1"/>
</dbReference>